<dbReference type="InterPro" id="IPR032675">
    <property type="entry name" value="LRR_dom_sf"/>
</dbReference>
<dbReference type="GO" id="GO:0008270">
    <property type="term" value="F:zinc ion binding"/>
    <property type="evidence" value="ECO:0007669"/>
    <property type="project" value="UniProtKB-KW"/>
</dbReference>
<dbReference type="PANTHER" id="PTHR48060">
    <property type="entry name" value="DNA DAMAGE-REPAIR/TOLERATION PROTEIN DRT100"/>
    <property type="match status" value="1"/>
</dbReference>
<feature type="domain" description="EF-hand" evidence="8">
    <location>
        <begin position="18"/>
        <end position="53"/>
    </location>
</feature>
<evidence type="ECO:0000256" key="3">
    <source>
        <dbReference type="ARBA" id="ARBA00022729"/>
    </source>
</evidence>
<dbReference type="InterPro" id="IPR013210">
    <property type="entry name" value="LRR_N_plant-typ"/>
</dbReference>
<dbReference type="GO" id="GO:0005509">
    <property type="term" value="F:calcium ion binding"/>
    <property type="evidence" value="ECO:0007669"/>
    <property type="project" value="InterPro"/>
</dbReference>
<keyword evidence="4" id="KW-0677">Repeat</keyword>
<proteinExistence type="predicted"/>
<evidence type="ECO:0000313" key="9">
    <source>
        <dbReference type="EMBL" id="KAF2314067.1"/>
    </source>
</evidence>
<dbReference type="PANTHER" id="PTHR48060:SF24">
    <property type="entry name" value="NON-SPECIFIC SERINE_THREONINE PROTEIN KINASE"/>
    <property type="match status" value="1"/>
</dbReference>
<dbReference type="InterPro" id="IPR053211">
    <property type="entry name" value="DNA_repair-toleration"/>
</dbReference>
<name>A0A6A6MM28_HEVBR</name>
<dbReference type="AlphaFoldDB" id="A0A6A6MM28"/>
<evidence type="ECO:0000256" key="4">
    <source>
        <dbReference type="ARBA" id="ARBA00022737"/>
    </source>
</evidence>
<evidence type="ECO:0000256" key="7">
    <source>
        <dbReference type="ARBA" id="ARBA00022837"/>
    </source>
</evidence>
<dbReference type="SUPFAM" id="SSF47473">
    <property type="entry name" value="EF-hand"/>
    <property type="match status" value="1"/>
</dbReference>
<dbReference type="Pfam" id="PF13499">
    <property type="entry name" value="EF-hand_7"/>
    <property type="match status" value="1"/>
</dbReference>
<dbReference type="Gene3D" id="3.30.60.90">
    <property type="match status" value="1"/>
</dbReference>
<keyword evidence="3" id="KW-0732">Signal</keyword>
<comment type="caution">
    <text evidence="9">The sequence shown here is derived from an EMBL/GenBank/DDBJ whole genome shotgun (WGS) entry which is preliminary data.</text>
</comment>
<gene>
    <name evidence="9" type="ORF">GH714_021887</name>
</gene>
<dbReference type="Gene3D" id="3.80.10.10">
    <property type="entry name" value="Ribonuclease Inhibitor"/>
    <property type="match status" value="1"/>
</dbReference>
<accession>A0A6A6MM28</accession>
<evidence type="ECO:0000256" key="6">
    <source>
        <dbReference type="ARBA" id="ARBA00022833"/>
    </source>
</evidence>
<dbReference type="InterPro" id="IPR011992">
    <property type="entry name" value="EF-hand-dom_pair"/>
</dbReference>
<feature type="domain" description="EF-hand" evidence="8">
    <location>
        <begin position="59"/>
        <end position="87"/>
    </location>
</feature>
<organism evidence="9 10">
    <name type="scientific">Hevea brasiliensis</name>
    <name type="common">Para rubber tree</name>
    <name type="synonym">Siphonia brasiliensis</name>
    <dbReference type="NCBI Taxonomy" id="3981"/>
    <lineage>
        <taxon>Eukaryota</taxon>
        <taxon>Viridiplantae</taxon>
        <taxon>Streptophyta</taxon>
        <taxon>Embryophyta</taxon>
        <taxon>Tracheophyta</taxon>
        <taxon>Spermatophyta</taxon>
        <taxon>Magnoliopsida</taxon>
        <taxon>eudicotyledons</taxon>
        <taxon>Gunneridae</taxon>
        <taxon>Pentapetalae</taxon>
        <taxon>rosids</taxon>
        <taxon>fabids</taxon>
        <taxon>Malpighiales</taxon>
        <taxon>Euphorbiaceae</taxon>
        <taxon>Crotonoideae</taxon>
        <taxon>Micrandreae</taxon>
        <taxon>Hevea</taxon>
    </lineage>
</organism>
<evidence type="ECO:0000256" key="5">
    <source>
        <dbReference type="ARBA" id="ARBA00022771"/>
    </source>
</evidence>
<dbReference type="SUPFAM" id="SSF57850">
    <property type="entry name" value="RING/U-box"/>
    <property type="match status" value="1"/>
</dbReference>
<evidence type="ECO:0000313" key="10">
    <source>
        <dbReference type="Proteomes" id="UP000467840"/>
    </source>
</evidence>
<dbReference type="EMBL" id="JAAGAX010000005">
    <property type="protein sequence ID" value="KAF2314067.1"/>
    <property type="molecule type" value="Genomic_DNA"/>
</dbReference>
<keyword evidence="7" id="KW-0106">Calcium</keyword>
<dbReference type="InterPro" id="IPR002048">
    <property type="entry name" value="EF_hand_dom"/>
</dbReference>
<keyword evidence="10" id="KW-1185">Reference proteome</keyword>
<dbReference type="SMART" id="SM00054">
    <property type="entry name" value="EFh"/>
    <property type="match status" value="2"/>
</dbReference>
<dbReference type="InterPro" id="IPR018247">
    <property type="entry name" value="EF_Hand_1_Ca_BS"/>
</dbReference>
<keyword evidence="6" id="KW-0862">Zinc</keyword>
<evidence type="ECO:0000256" key="1">
    <source>
        <dbReference type="ARBA" id="ARBA00022614"/>
    </source>
</evidence>
<protein>
    <recommendedName>
        <fullName evidence="8">EF-hand domain-containing protein</fullName>
    </recommendedName>
</protein>
<dbReference type="InterPro" id="IPR043145">
    <property type="entry name" value="Znf_ZZ_sf"/>
</dbReference>
<dbReference type="Proteomes" id="UP000467840">
    <property type="component" value="Chromosome 15"/>
</dbReference>
<evidence type="ECO:0000256" key="2">
    <source>
        <dbReference type="ARBA" id="ARBA00022723"/>
    </source>
</evidence>
<dbReference type="CDD" id="cd00051">
    <property type="entry name" value="EFh"/>
    <property type="match status" value="1"/>
</dbReference>
<dbReference type="Gene3D" id="1.10.238.10">
    <property type="entry name" value="EF-hand"/>
    <property type="match status" value="1"/>
</dbReference>
<keyword evidence="1" id="KW-0433">Leucine-rich repeat</keyword>
<dbReference type="PROSITE" id="PS50222">
    <property type="entry name" value="EF_HAND_2"/>
    <property type="match status" value="2"/>
</dbReference>
<keyword evidence="2" id="KW-0479">Metal-binding</keyword>
<reference evidence="9 10" key="1">
    <citation type="journal article" date="2020" name="Mol. Plant">
        <title>The Chromosome-Based Rubber Tree Genome Provides New Insights into Spurge Genome Evolution and Rubber Biosynthesis.</title>
        <authorList>
            <person name="Liu J."/>
            <person name="Shi C."/>
            <person name="Shi C.C."/>
            <person name="Li W."/>
            <person name="Zhang Q.J."/>
            <person name="Zhang Y."/>
            <person name="Li K."/>
            <person name="Lu H.F."/>
            <person name="Shi C."/>
            <person name="Zhu S.T."/>
            <person name="Xiao Z.Y."/>
            <person name="Nan H."/>
            <person name="Yue Y."/>
            <person name="Zhu X.G."/>
            <person name="Wu Y."/>
            <person name="Hong X.N."/>
            <person name="Fan G.Y."/>
            <person name="Tong Y."/>
            <person name="Zhang D."/>
            <person name="Mao C.L."/>
            <person name="Liu Y.L."/>
            <person name="Hao S.J."/>
            <person name="Liu W.Q."/>
            <person name="Lv M.Q."/>
            <person name="Zhang H.B."/>
            <person name="Liu Y."/>
            <person name="Hu-Tang G.R."/>
            <person name="Wang J.P."/>
            <person name="Wang J.H."/>
            <person name="Sun Y.H."/>
            <person name="Ni S.B."/>
            <person name="Chen W.B."/>
            <person name="Zhang X.C."/>
            <person name="Jiao Y.N."/>
            <person name="Eichler E.E."/>
            <person name="Li G.H."/>
            <person name="Liu X."/>
            <person name="Gao L.Z."/>
        </authorList>
    </citation>
    <scope>NUCLEOTIDE SEQUENCE [LARGE SCALE GENOMIC DNA]</scope>
    <source>
        <strain evidence="10">cv. GT1</strain>
        <tissue evidence="9">Leaf</tissue>
    </source>
</reference>
<keyword evidence="5" id="KW-0863">Zinc-finger</keyword>
<dbReference type="SUPFAM" id="SSF52058">
    <property type="entry name" value="L domain-like"/>
    <property type="match status" value="1"/>
</dbReference>
<sequence>MEEISETAKAYYANLSGKQKRLTTDTFQAIDANGDGKISFNEYAQYLKQKGFKILSSPDFFRKLDKDGNGALDFDEFITVHYICSSKRVYFCDECRVFLDGVYFTCVQCFNGPGNTYDLCCACYRDKDVNHHKDALFLDNYTLLQAKRQQNKDQDKNEGASEAFKLATAGIETTSTLSAYAAKSFASNKSAVQMKGHEVDALLKWKDNLDEPTNCLLCSWNFVPHNSTSSDLKADINSSPCQWVGITCDESGHVIRIDLSFSGLRGTLQFFNFSSFPNLISLDLSHNFLHGSIPPTSVTFQAHVSRLGC</sequence>
<dbReference type="Pfam" id="PF08263">
    <property type="entry name" value="LRRNT_2"/>
    <property type="match status" value="1"/>
</dbReference>
<evidence type="ECO:0000259" key="8">
    <source>
        <dbReference type="PROSITE" id="PS50222"/>
    </source>
</evidence>
<dbReference type="PROSITE" id="PS00018">
    <property type="entry name" value="EF_HAND_1"/>
    <property type="match status" value="2"/>
</dbReference>